<gene>
    <name evidence="3" type="ORF">ACFH04_10470</name>
</gene>
<dbReference type="Gene3D" id="2.115.10.10">
    <property type="entry name" value="Tachylectin 2"/>
    <property type="match status" value="1"/>
</dbReference>
<comment type="caution">
    <text evidence="3">The sequence shown here is derived from an EMBL/GenBank/DDBJ whole genome shotgun (WGS) entry which is preliminary data.</text>
</comment>
<dbReference type="Proteomes" id="UP001589887">
    <property type="component" value="Unassembled WGS sequence"/>
</dbReference>
<dbReference type="InterPro" id="IPR006311">
    <property type="entry name" value="TAT_signal"/>
</dbReference>
<dbReference type="EMBL" id="JBHMQV010000009">
    <property type="protein sequence ID" value="MFC0844132.1"/>
    <property type="molecule type" value="Genomic_DNA"/>
</dbReference>
<feature type="signal peptide" evidence="2">
    <location>
        <begin position="1"/>
        <end position="35"/>
    </location>
</feature>
<organism evidence="3 4">
    <name type="scientific">Streptomyces noboritoensis</name>
    <dbReference type="NCBI Taxonomy" id="67337"/>
    <lineage>
        <taxon>Bacteria</taxon>
        <taxon>Bacillati</taxon>
        <taxon>Actinomycetota</taxon>
        <taxon>Actinomycetes</taxon>
        <taxon>Kitasatosporales</taxon>
        <taxon>Streptomycetaceae</taxon>
        <taxon>Streptomyces</taxon>
    </lineage>
</organism>
<evidence type="ECO:0000256" key="2">
    <source>
        <dbReference type="SAM" id="SignalP"/>
    </source>
</evidence>
<feature type="chain" id="PRO_5045769609" evidence="2">
    <location>
        <begin position="36"/>
        <end position="742"/>
    </location>
</feature>
<name>A0ABV6TEB1_9ACTN</name>
<keyword evidence="1 2" id="KW-0732">Signal</keyword>
<evidence type="ECO:0000313" key="3">
    <source>
        <dbReference type="EMBL" id="MFC0844132.1"/>
    </source>
</evidence>
<proteinExistence type="predicted"/>
<dbReference type="PROSITE" id="PS51318">
    <property type="entry name" value="TAT"/>
    <property type="match status" value="1"/>
</dbReference>
<sequence>MVSARITRRRLGASVATVLAATVGAGVLASPGAVAAPAAAARATADAADEAHLPVGAEIVSTGDTGYLTSRTDDSGNTVLEWHKYADGSVLPINTGSVGHDSGSDIVVTSDGGSTVFLRDMKANGSWSTSFNLASVFTPGAKLVGVVGENLFVRVPTTGDYHELWQLAQVNGVTSKTKLTSNTYGVDYKVVASTGYDMLVLGSARVLSGPTYRTEYWKALTNVNNHSVIDWGGRESTGAWTQDSTGAYTADYKAWVEAAAGRTELVVAARGTRKKFAMDSSMSGAVIAGIQGNTLLYGVPGKAADEARSPLYARSVTADTAPYKLLEHFSSVAHAPDGSLLVRGATADADGLFRIHDGGSGTPAVTLVANTGRDLGIKVTESKVPTAVDLEKPGTTVPMEWTLSRANATVDLTLTHAATGKKLTRHLSQPVSDSRFAFTWDGVLDGISAPNGVYTWQITATAANGAGAPAIASGSIQVARLANPHDFNDNGSTDVLARDASGALWRDDLFDWPSGSQVTPAKRTKVGAGWQVYNQIEAAGNLAGAPAGDLVARDGSGVLWLYQGDGAGNFTARVKVGAGWQIYNKLAGGSDLTGDGRPDLLATDTSGVLWLYKGTGSASAPFATRTRVGGGWQIYSQITAVGNIAGGPAGDLVARDGSGVLWLYQGNGTGNFTSRVRIGGGWNTFSQLVGAGDVTGDGRPDLIAYGPNGTYVYQSTGSTTAPFSRQTTSLYAGEGGKFNAIG</sequence>
<evidence type="ECO:0000313" key="4">
    <source>
        <dbReference type="Proteomes" id="UP001589887"/>
    </source>
</evidence>
<evidence type="ECO:0000256" key="1">
    <source>
        <dbReference type="ARBA" id="ARBA00022729"/>
    </source>
</evidence>
<dbReference type="InterPro" id="IPR028994">
    <property type="entry name" value="Integrin_alpha_N"/>
</dbReference>
<accession>A0ABV6TEB1</accession>
<dbReference type="Pfam" id="PF13517">
    <property type="entry name" value="FG-GAP_3"/>
    <property type="match status" value="1"/>
</dbReference>
<protein>
    <submittedName>
        <fullName evidence="3">FG-GAP repeat domain-containing protein</fullName>
    </submittedName>
</protein>
<dbReference type="RefSeq" id="WP_394318165.1">
    <property type="nucleotide sequence ID" value="NZ_JBHMQV010000009.1"/>
</dbReference>
<dbReference type="InterPro" id="IPR013517">
    <property type="entry name" value="FG-GAP"/>
</dbReference>
<keyword evidence="4" id="KW-1185">Reference proteome</keyword>
<reference evidence="3 4" key="1">
    <citation type="submission" date="2024-09" db="EMBL/GenBank/DDBJ databases">
        <authorList>
            <person name="Sun Q."/>
            <person name="Mori K."/>
        </authorList>
    </citation>
    <scope>NUCLEOTIDE SEQUENCE [LARGE SCALE GENOMIC DNA]</scope>
    <source>
        <strain evidence="3 4">JCM 4557</strain>
    </source>
</reference>
<dbReference type="SUPFAM" id="SSF69318">
    <property type="entry name" value="Integrin alpha N-terminal domain"/>
    <property type="match status" value="1"/>
</dbReference>